<reference evidence="1" key="2">
    <citation type="submission" date="2023-06" db="EMBL/GenBank/DDBJ databases">
        <authorList>
            <person name="Swenson N.G."/>
            <person name="Wegrzyn J.L."/>
            <person name="Mcevoy S.L."/>
        </authorList>
    </citation>
    <scope>NUCLEOTIDE SEQUENCE</scope>
    <source>
        <strain evidence="1">NS2018</strain>
        <tissue evidence="1">Leaf</tissue>
    </source>
</reference>
<comment type="caution">
    <text evidence="1">The sequence shown here is derived from an EMBL/GenBank/DDBJ whole genome shotgun (WGS) entry which is preliminary data.</text>
</comment>
<proteinExistence type="predicted"/>
<name>A0AA39S3E0_ACESA</name>
<protein>
    <submittedName>
        <fullName evidence="1">Uncharacterized protein</fullName>
    </submittedName>
</protein>
<dbReference type="Proteomes" id="UP001168877">
    <property type="component" value="Unassembled WGS sequence"/>
</dbReference>
<sequence>MERKGGEISETTIQIRYAVSLCLSANKKGTFHYLASFLNLSQVSISHATFQIDAFDFSLGSKSRPFCGV</sequence>
<evidence type="ECO:0000313" key="1">
    <source>
        <dbReference type="EMBL" id="KAK0587767.1"/>
    </source>
</evidence>
<accession>A0AA39S3E0</accession>
<dbReference type="EMBL" id="JAUESC010000382">
    <property type="protein sequence ID" value="KAK0587767.1"/>
    <property type="molecule type" value="Genomic_DNA"/>
</dbReference>
<reference evidence="1" key="1">
    <citation type="journal article" date="2022" name="Plant J.">
        <title>Strategies of tolerance reflected in two North American maple genomes.</title>
        <authorList>
            <person name="McEvoy S.L."/>
            <person name="Sezen U.U."/>
            <person name="Trouern-Trend A."/>
            <person name="McMahon S.M."/>
            <person name="Schaberg P.G."/>
            <person name="Yang J."/>
            <person name="Wegrzyn J.L."/>
            <person name="Swenson N.G."/>
        </authorList>
    </citation>
    <scope>NUCLEOTIDE SEQUENCE</scope>
    <source>
        <strain evidence="1">NS2018</strain>
    </source>
</reference>
<evidence type="ECO:0000313" key="2">
    <source>
        <dbReference type="Proteomes" id="UP001168877"/>
    </source>
</evidence>
<organism evidence="1 2">
    <name type="scientific">Acer saccharum</name>
    <name type="common">Sugar maple</name>
    <dbReference type="NCBI Taxonomy" id="4024"/>
    <lineage>
        <taxon>Eukaryota</taxon>
        <taxon>Viridiplantae</taxon>
        <taxon>Streptophyta</taxon>
        <taxon>Embryophyta</taxon>
        <taxon>Tracheophyta</taxon>
        <taxon>Spermatophyta</taxon>
        <taxon>Magnoliopsida</taxon>
        <taxon>eudicotyledons</taxon>
        <taxon>Gunneridae</taxon>
        <taxon>Pentapetalae</taxon>
        <taxon>rosids</taxon>
        <taxon>malvids</taxon>
        <taxon>Sapindales</taxon>
        <taxon>Sapindaceae</taxon>
        <taxon>Hippocastanoideae</taxon>
        <taxon>Acereae</taxon>
        <taxon>Acer</taxon>
    </lineage>
</organism>
<dbReference type="AlphaFoldDB" id="A0AA39S3E0"/>
<keyword evidence="2" id="KW-1185">Reference proteome</keyword>
<gene>
    <name evidence="1" type="ORF">LWI29_028583</name>
</gene>